<accession>A0A4R3L225</accession>
<dbReference type="InterPro" id="IPR011249">
    <property type="entry name" value="Metalloenz_LuxS/M16"/>
</dbReference>
<name>A0A4R3L225_9FIRM</name>
<sequence>MDIRLRRKNIEQGINLNLIFTDKFKANLLNIYFVMPLTRKDVTKNALLYLVLKRRIEDLLVQKKLEELNCSSLSVRLLKEGEKQVISFSVEGPRLKSYKDKANFMELINILKSLIYNPYPVEDVFSQKNILKEKDYLKGIIENRIKDEKTYSLERCIEEMYKNENFSLHYFGYIEDLDVIDNQTLYEHYHKVLSKAVIEIFYIGDFDEDLIKYTIDFFKQEREDVFKLKREFVNGNVYIKNMVYENRYLEPGRLVLGYRSGIPYESFLYNGLMIASKILDIKLKNMDYNINCIICKHKSCMIIEGYVFSKDFEVTLDNIRTEIENMKKGFFTKEDVAFSKGLIRNGISYIYENKLLLSDFYFSNIIMEDNRTIEEILLGIDMISNKDIMEAFQQIKADTIYFLGNPI</sequence>
<evidence type="ECO:0000313" key="2">
    <source>
        <dbReference type="Proteomes" id="UP000294567"/>
    </source>
</evidence>
<keyword evidence="2" id="KW-1185">Reference proteome</keyword>
<dbReference type="AlphaFoldDB" id="A0A4R3L225"/>
<dbReference type="Proteomes" id="UP000294567">
    <property type="component" value="Unassembled WGS sequence"/>
</dbReference>
<organism evidence="1 2">
    <name type="scientific">Keratinibaculum paraultunense</name>
    <dbReference type="NCBI Taxonomy" id="1278232"/>
    <lineage>
        <taxon>Bacteria</taxon>
        <taxon>Bacillati</taxon>
        <taxon>Bacillota</taxon>
        <taxon>Tissierellia</taxon>
        <taxon>Tissierellales</taxon>
        <taxon>Tepidimicrobiaceae</taxon>
        <taxon>Keratinibaculum</taxon>
    </lineage>
</organism>
<protein>
    <submittedName>
        <fullName evidence="1">Putative Zn-dependent peptidase</fullName>
    </submittedName>
</protein>
<dbReference type="OrthoDB" id="9762085at2"/>
<evidence type="ECO:0000313" key="1">
    <source>
        <dbReference type="EMBL" id="TCS91251.1"/>
    </source>
</evidence>
<comment type="caution">
    <text evidence="1">The sequence shown here is derived from an EMBL/GenBank/DDBJ whole genome shotgun (WGS) entry which is preliminary data.</text>
</comment>
<dbReference type="SUPFAM" id="SSF63411">
    <property type="entry name" value="LuxS/MPP-like metallohydrolase"/>
    <property type="match status" value="2"/>
</dbReference>
<dbReference type="RefSeq" id="WP_132025956.1">
    <property type="nucleotide sequence ID" value="NZ_CP068564.1"/>
</dbReference>
<gene>
    <name evidence="1" type="ORF">EDD65_102183</name>
</gene>
<dbReference type="Gene3D" id="3.30.830.10">
    <property type="entry name" value="Metalloenzyme, LuxS/M16 peptidase-like"/>
    <property type="match status" value="2"/>
</dbReference>
<dbReference type="GO" id="GO:0046872">
    <property type="term" value="F:metal ion binding"/>
    <property type="evidence" value="ECO:0007669"/>
    <property type="project" value="InterPro"/>
</dbReference>
<proteinExistence type="predicted"/>
<dbReference type="EMBL" id="SMAE01000002">
    <property type="protein sequence ID" value="TCS91251.1"/>
    <property type="molecule type" value="Genomic_DNA"/>
</dbReference>
<reference evidence="1 2" key="1">
    <citation type="submission" date="2019-03" db="EMBL/GenBank/DDBJ databases">
        <title>Genomic Encyclopedia of Type Strains, Phase IV (KMG-IV): sequencing the most valuable type-strain genomes for metagenomic binning, comparative biology and taxonomic classification.</title>
        <authorList>
            <person name="Goeker M."/>
        </authorList>
    </citation>
    <scope>NUCLEOTIDE SEQUENCE [LARGE SCALE GENOMIC DNA]</scope>
    <source>
        <strain evidence="1 2">DSM 26752</strain>
    </source>
</reference>